<evidence type="ECO:0000256" key="3">
    <source>
        <dbReference type="ARBA" id="ARBA00023172"/>
    </source>
</evidence>
<dbReference type="STRING" id="1382522.W6MHJ4"/>
<dbReference type="GO" id="GO:0006312">
    <property type="term" value="P:mitotic recombination"/>
    <property type="evidence" value="ECO:0007669"/>
    <property type="project" value="TreeGrafter"/>
</dbReference>
<dbReference type="GO" id="GO:0045002">
    <property type="term" value="P:double-strand break repair via single-strand annealing"/>
    <property type="evidence" value="ECO:0007669"/>
    <property type="project" value="TreeGrafter"/>
</dbReference>
<sequence length="183" mass="20540">MVTYFPEYDFEAEFNDFSKKPVTNWASSRIGAYAAKLDAAHLEYPRNRFNPGKTVPLHKLMEIANDSFGFDGWSRSICDMEVEINSGRRIGDTHDDAPTDGNGSDGSELEFDIAVSATIKVTLKDGTYNEAQAIAKSHTNSKIMAIERCKRQALSDATRFCFEGFTTMILTHQERLKAGYYGR</sequence>
<keyword evidence="2" id="KW-0227">DNA damage</keyword>
<dbReference type="GO" id="GO:0005634">
    <property type="term" value="C:nucleus"/>
    <property type="evidence" value="ECO:0007669"/>
    <property type="project" value="TreeGrafter"/>
</dbReference>
<evidence type="ECO:0000256" key="2">
    <source>
        <dbReference type="ARBA" id="ARBA00022763"/>
    </source>
</evidence>
<dbReference type="InterPro" id="IPR007232">
    <property type="entry name" value="Rad52_Rad59_Rad22"/>
</dbReference>
<dbReference type="PANTHER" id="PTHR12132">
    <property type="entry name" value="DNA REPAIR AND RECOMBINATION PROTEIN RAD52, RAD59"/>
    <property type="match status" value="1"/>
</dbReference>
<dbReference type="Pfam" id="PF04098">
    <property type="entry name" value="Rad52_Rad22"/>
    <property type="match status" value="1"/>
</dbReference>
<dbReference type="Proteomes" id="UP000019384">
    <property type="component" value="Unassembled WGS sequence"/>
</dbReference>
<gene>
    <name evidence="5" type="ORF">KUCA_T00001709001</name>
</gene>
<dbReference type="InterPro" id="IPR041247">
    <property type="entry name" value="Rad52_fam"/>
</dbReference>
<keyword evidence="3" id="KW-0233">DNA recombination</keyword>
<comment type="similarity">
    <text evidence="1">Belongs to the RAD52 family.</text>
</comment>
<evidence type="ECO:0008006" key="7">
    <source>
        <dbReference type="Google" id="ProtNLM"/>
    </source>
</evidence>
<dbReference type="OrthoDB" id="206565at2759"/>
<dbReference type="Gene3D" id="3.30.390.80">
    <property type="entry name" value="DNA repair protein Rad52/59/22"/>
    <property type="match status" value="1"/>
</dbReference>
<dbReference type="SUPFAM" id="SSF54768">
    <property type="entry name" value="dsRNA-binding domain-like"/>
    <property type="match status" value="1"/>
</dbReference>
<dbReference type="GO" id="GO:0000724">
    <property type="term" value="P:double-strand break repair via homologous recombination"/>
    <property type="evidence" value="ECO:0007669"/>
    <property type="project" value="TreeGrafter"/>
</dbReference>
<dbReference type="RefSeq" id="XP_022457750.1">
    <property type="nucleotide sequence ID" value="XM_022603917.1"/>
</dbReference>
<dbReference type="HOGENOM" id="CLU_091426_0_0_1"/>
<accession>W6MHJ4</accession>
<organism evidence="5 6">
    <name type="scientific">Kuraishia capsulata CBS 1993</name>
    <dbReference type="NCBI Taxonomy" id="1382522"/>
    <lineage>
        <taxon>Eukaryota</taxon>
        <taxon>Fungi</taxon>
        <taxon>Dikarya</taxon>
        <taxon>Ascomycota</taxon>
        <taxon>Saccharomycotina</taxon>
        <taxon>Pichiomycetes</taxon>
        <taxon>Pichiales</taxon>
        <taxon>Pichiaceae</taxon>
        <taxon>Kuraishia</taxon>
    </lineage>
</organism>
<dbReference type="InterPro" id="IPR042525">
    <property type="entry name" value="Rad52_Rad59_Rad22_sf"/>
</dbReference>
<proteinExistence type="inferred from homology"/>
<evidence type="ECO:0000313" key="6">
    <source>
        <dbReference type="Proteomes" id="UP000019384"/>
    </source>
</evidence>
<evidence type="ECO:0000313" key="5">
    <source>
        <dbReference type="EMBL" id="CDK25739.1"/>
    </source>
</evidence>
<keyword evidence="6" id="KW-1185">Reference proteome</keyword>
<keyword evidence="4" id="KW-0234">DNA repair</keyword>
<reference evidence="5" key="1">
    <citation type="submission" date="2013-12" db="EMBL/GenBank/DDBJ databases">
        <authorList>
            <person name="Genoscope - CEA"/>
        </authorList>
    </citation>
    <scope>NUCLEOTIDE SEQUENCE</scope>
    <source>
        <strain evidence="5">CBS 1993</strain>
    </source>
</reference>
<evidence type="ECO:0000256" key="4">
    <source>
        <dbReference type="ARBA" id="ARBA00023204"/>
    </source>
</evidence>
<dbReference type="GeneID" id="34519138"/>
<protein>
    <recommendedName>
        <fullName evidence="7">DNA repair protein RAD59</fullName>
    </recommendedName>
</protein>
<evidence type="ECO:0000256" key="1">
    <source>
        <dbReference type="ARBA" id="ARBA00006638"/>
    </source>
</evidence>
<dbReference type="EMBL" id="HG793126">
    <property type="protein sequence ID" value="CDK25739.1"/>
    <property type="molecule type" value="Genomic_DNA"/>
</dbReference>
<dbReference type="AlphaFoldDB" id="W6MHJ4"/>
<dbReference type="PANTHER" id="PTHR12132:SF2">
    <property type="entry name" value="DNA REPAIR PROTEIN RAD59"/>
    <property type="match status" value="1"/>
</dbReference>
<reference evidence="5" key="2">
    <citation type="submission" date="2014-02" db="EMBL/GenBank/DDBJ databases">
        <title>Complete DNA sequence of /Kuraishia capsulata/ illustrates novel genomic features among budding yeasts (/Saccharomycotina/).</title>
        <authorList>
            <person name="Morales L."/>
            <person name="Noel B."/>
            <person name="Porcel B."/>
            <person name="Marcet-Houben M."/>
            <person name="Hullo M-F."/>
            <person name="Sacerdot C."/>
            <person name="Tekaia F."/>
            <person name="Leh-Louis V."/>
            <person name="Despons L."/>
            <person name="Khanna V."/>
            <person name="Aury J-M."/>
            <person name="Barbe V."/>
            <person name="Couloux A."/>
            <person name="Labadie K."/>
            <person name="Pelletier E."/>
            <person name="Souciet J-L."/>
            <person name="Boekhout T."/>
            <person name="Gabaldon T."/>
            <person name="Wincker P."/>
            <person name="Dujon B."/>
        </authorList>
    </citation>
    <scope>NUCLEOTIDE SEQUENCE</scope>
    <source>
        <strain evidence="5">CBS 1993</strain>
    </source>
</reference>
<name>W6MHJ4_9ASCO</name>